<evidence type="ECO:0000259" key="2">
    <source>
        <dbReference type="Pfam" id="PF04909"/>
    </source>
</evidence>
<accession>A0A1H1ZRI2</accession>
<comment type="similarity">
    <text evidence="1">Belongs to the metallo-dependent hydrolases superfamily.</text>
</comment>
<dbReference type="Gene3D" id="3.20.20.140">
    <property type="entry name" value="Metal-dependent hydrolases"/>
    <property type="match status" value="1"/>
</dbReference>
<evidence type="ECO:0000256" key="1">
    <source>
        <dbReference type="ARBA" id="ARBA00038310"/>
    </source>
</evidence>
<dbReference type="AlphaFoldDB" id="A0A1H1ZRI2"/>
<dbReference type="SUPFAM" id="SSF51556">
    <property type="entry name" value="Metallo-dependent hydrolases"/>
    <property type="match status" value="1"/>
</dbReference>
<evidence type="ECO:0000313" key="3">
    <source>
        <dbReference type="EMBL" id="SDT36253.1"/>
    </source>
</evidence>
<dbReference type="InterPro" id="IPR032466">
    <property type="entry name" value="Metal_Hydrolase"/>
</dbReference>
<name>A0A1H1ZRI2_9ACTN</name>
<dbReference type="PANTHER" id="PTHR43569">
    <property type="entry name" value="AMIDOHYDROLASE"/>
    <property type="match status" value="1"/>
</dbReference>
<dbReference type="STRING" id="630515.SAMN04489812_5399"/>
<reference evidence="3 4" key="1">
    <citation type="submission" date="2016-10" db="EMBL/GenBank/DDBJ databases">
        <authorList>
            <person name="de Groot N.N."/>
        </authorList>
    </citation>
    <scope>NUCLEOTIDE SEQUENCE [LARGE SCALE GENOMIC DNA]</scope>
    <source>
        <strain evidence="3 4">DSM 21800</strain>
    </source>
</reference>
<dbReference type="Pfam" id="PF04909">
    <property type="entry name" value="Amidohydro_2"/>
    <property type="match status" value="1"/>
</dbReference>
<proteinExistence type="inferred from homology"/>
<dbReference type="InterPro" id="IPR006680">
    <property type="entry name" value="Amidohydro-rel"/>
</dbReference>
<organism evidence="3 4">
    <name type="scientific">Microlunatus soli</name>
    <dbReference type="NCBI Taxonomy" id="630515"/>
    <lineage>
        <taxon>Bacteria</taxon>
        <taxon>Bacillati</taxon>
        <taxon>Actinomycetota</taxon>
        <taxon>Actinomycetes</taxon>
        <taxon>Propionibacteriales</taxon>
        <taxon>Propionibacteriaceae</taxon>
        <taxon>Microlunatus</taxon>
    </lineage>
</organism>
<feature type="domain" description="Amidohydrolase-related" evidence="2">
    <location>
        <begin position="10"/>
        <end position="284"/>
    </location>
</feature>
<sequence>MMQRAEPVIIDAHQHIWDRSRSPYAWLAAEAMEPIRRDITLADGLQHLDRAGIAGTILVQADDTPEDTRLMLEAAADPRVLGVVGWLPLDRPDEARSLLQTFDRSVLVGIRSLIHDLPDPDWLLRPEVDAGLSLLERSGLPLDVPAVLPRHLENIATLADRHPELRFVIDHLGKPPIGLDDSEPWRRLLAAVAERPNVWAKLSGLYAAGDDPAAWTPTDLQPFVDHAVAVFGTERLMYGGDWPVAIVAGDYERVWAGLTACLADLSDDERQAILGDNAIRCYRLDEDRVRAVRPAARP</sequence>
<gene>
    <name evidence="3" type="ORF">SAMN04489812_5399</name>
</gene>
<dbReference type="Proteomes" id="UP000199103">
    <property type="component" value="Chromosome I"/>
</dbReference>
<evidence type="ECO:0000313" key="4">
    <source>
        <dbReference type="Proteomes" id="UP000199103"/>
    </source>
</evidence>
<dbReference type="RefSeq" id="WP_197679882.1">
    <property type="nucleotide sequence ID" value="NZ_LT629772.1"/>
</dbReference>
<dbReference type="PANTHER" id="PTHR43569:SF2">
    <property type="entry name" value="AMIDOHYDROLASE-RELATED DOMAIN-CONTAINING PROTEIN"/>
    <property type="match status" value="1"/>
</dbReference>
<protein>
    <submittedName>
        <fullName evidence="3">L-fuconolactonase</fullName>
    </submittedName>
</protein>
<dbReference type="EMBL" id="LT629772">
    <property type="protein sequence ID" value="SDT36253.1"/>
    <property type="molecule type" value="Genomic_DNA"/>
</dbReference>
<dbReference type="InterPro" id="IPR052350">
    <property type="entry name" value="Metallo-dep_Lactonases"/>
</dbReference>
<keyword evidence="4" id="KW-1185">Reference proteome</keyword>
<dbReference type="GO" id="GO:0016787">
    <property type="term" value="F:hydrolase activity"/>
    <property type="evidence" value="ECO:0007669"/>
    <property type="project" value="InterPro"/>
</dbReference>